<evidence type="ECO:0000313" key="3">
    <source>
        <dbReference type="Proteomes" id="UP000217209"/>
    </source>
</evidence>
<reference evidence="2 3" key="1">
    <citation type="submission" date="2016-12" db="EMBL/GenBank/DDBJ databases">
        <authorList>
            <person name="Song W.-J."/>
            <person name="Kurnit D.M."/>
        </authorList>
    </citation>
    <scope>NUCLEOTIDE SEQUENCE [LARGE SCALE GENOMIC DNA]</scope>
    <source>
        <strain evidence="2 3">DSM 30827</strain>
    </source>
</reference>
<dbReference type="Proteomes" id="UP000217209">
    <property type="component" value="Chromosome"/>
</dbReference>
<dbReference type="RefSeq" id="WP_095659158.1">
    <property type="nucleotide sequence ID" value="NZ_CP019688.1"/>
</dbReference>
<dbReference type="OrthoDB" id="4399975at2"/>
<organism evidence="2 3">
    <name type="scientific">Corynebacterium glaucum</name>
    <dbReference type="NCBI Taxonomy" id="187491"/>
    <lineage>
        <taxon>Bacteria</taxon>
        <taxon>Bacillati</taxon>
        <taxon>Actinomycetota</taxon>
        <taxon>Actinomycetes</taxon>
        <taxon>Mycobacteriales</taxon>
        <taxon>Corynebacteriaceae</taxon>
        <taxon>Corynebacterium</taxon>
    </lineage>
</organism>
<evidence type="ECO:0000313" key="2">
    <source>
        <dbReference type="EMBL" id="AQQ14290.1"/>
    </source>
</evidence>
<dbReference type="EMBL" id="CP019688">
    <property type="protein sequence ID" value="AQQ14290.1"/>
    <property type="molecule type" value="Genomic_DNA"/>
</dbReference>
<dbReference type="KEGG" id="cgv:CGLAU_01495"/>
<keyword evidence="1" id="KW-0732">Signal</keyword>
<keyword evidence="3" id="KW-1185">Reference proteome</keyword>
<feature type="signal peptide" evidence="1">
    <location>
        <begin position="1"/>
        <end position="23"/>
    </location>
</feature>
<dbReference type="AlphaFoldDB" id="A0A1Q2HU03"/>
<protein>
    <submittedName>
        <fullName evidence="2">Uncharacterized protein</fullName>
    </submittedName>
</protein>
<feature type="chain" id="PRO_5012433491" evidence="1">
    <location>
        <begin position="24"/>
        <end position="301"/>
    </location>
</feature>
<sequence precursor="true">MKKVIAPAVAVAATLALVTPASAATLTPETDQNGGLQCRITLTEPERVGAQKAEAVAKTLTLAGHEVARAEALEAAYPGAKAHGDAYVDDPNVRQFLNDDRTLALGQASGSKSTPETLAGKDRAREAAKAKLVSVGMHPTTADNYLDSKQGTQIQDQAYLKQMPLSAQYVIGIDRGYLRHSKRDGVVVGNTGETVARGLPIDEPQRTAFVFNFNNTYYGRAINELERSYADQLTTAPSECHKGLGELYFPADFVVPEPETTQPAPPKHPVLAMFETWFKALGSFIESLIPGAKLPVTLSSS</sequence>
<evidence type="ECO:0000256" key="1">
    <source>
        <dbReference type="SAM" id="SignalP"/>
    </source>
</evidence>
<proteinExistence type="predicted"/>
<name>A0A1Q2HU03_9CORY</name>
<accession>A0A1Q2HU03</accession>
<gene>
    <name evidence="2" type="ORF">CGLAU_01495</name>
</gene>